<sequence>MKLTLMESPATGCQATGQSTPKYQRRPVVDGRLCKGTGSPQRINREGNNRLRTPRRETPACTRRLRTCRLTAPCSSSHTHTCLETRPREGGKSPAEQRLETCLPTASASRPINRSLFQRVVVAAMRTCLVAMLLLACDADRAAVAPRSLRLDAAATPFQVAHAHATRQL</sequence>
<protein>
    <submittedName>
        <fullName evidence="2">Uncharacterized protein</fullName>
    </submittedName>
</protein>
<keyword evidence="3" id="KW-1185">Reference proteome</keyword>
<reference evidence="2" key="2">
    <citation type="submission" date="2021-02" db="EMBL/GenBank/DDBJ databases">
        <authorList>
            <person name="Kimball J.A."/>
            <person name="Haas M.W."/>
            <person name="Macchietto M."/>
            <person name="Kono T."/>
            <person name="Duquette J."/>
            <person name="Shao M."/>
        </authorList>
    </citation>
    <scope>NUCLEOTIDE SEQUENCE</scope>
    <source>
        <tissue evidence="2">Fresh leaf tissue</tissue>
    </source>
</reference>
<evidence type="ECO:0000313" key="2">
    <source>
        <dbReference type="EMBL" id="KAG8095362.1"/>
    </source>
</evidence>
<dbReference type="Proteomes" id="UP000729402">
    <property type="component" value="Unassembled WGS sequence"/>
</dbReference>
<organism evidence="2 3">
    <name type="scientific">Zizania palustris</name>
    <name type="common">Northern wild rice</name>
    <dbReference type="NCBI Taxonomy" id="103762"/>
    <lineage>
        <taxon>Eukaryota</taxon>
        <taxon>Viridiplantae</taxon>
        <taxon>Streptophyta</taxon>
        <taxon>Embryophyta</taxon>
        <taxon>Tracheophyta</taxon>
        <taxon>Spermatophyta</taxon>
        <taxon>Magnoliopsida</taxon>
        <taxon>Liliopsida</taxon>
        <taxon>Poales</taxon>
        <taxon>Poaceae</taxon>
        <taxon>BOP clade</taxon>
        <taxon>Oryzoideae</taxon>
        <taxon>Oryzeae</taxon>
        <taxon>Zizaniinae</taxon>
        <taxon>Zizania</taxon>
    </lineage>
</organism>
<feature type="compositionally biased region" description="Polar residues" evidence="1">
    <location>
        <begin position="11"/>
        <end position="21"/>
    </location>
</feature>
<gene>
    <name evidence="2" type="ORF">GUJ93_ZPchr0012g21243</name>
</gene>
<name>A0A8J5WW27_ZIZPA</name>
<reference evidence="2" key="1">
    <citation type="journal article" date="2021" name="bioRxiv">
        <title>Whole Genome Assembly and Annotation of Northern Wild Rice, Zizania palustris L., Supports a Whole Genome Duplication in the Zizania Genus.</title>
        <authorList>
            <person name="Haas M."/>
            <person name="Kono T."/>
            <person name="Macchietto M."/>
            <person name="Millas R."/>
            <person name="McGilp L."/>
            <person name="Shao M."/>
            <person name="Duquette J."/>
            <person name="Hirsch C.N."/>
            <person name="Kimball J."/>
        </authorList>
    </citation>
    <scope>NUCLEOTIDE SEQUENCE</scope>
    <source>
        <tissue evidence="2">Fresh leaf tissue</tissue>
    </source>
</reference>
<evidence type="ECO:0000313" key="3">
    <source>
        <dbReference type="Proteomes" id="UP000729402"/>
    </source>
</evidence>
<accession>A0A8J5WW27</accession>
<feature type="region of interest" description="Disordered" evidence="1">
    <location>
        <begin position="1"/>
        <end position="21"/>
    </location>
</feature>
<dbReference type="AlphaFoldDB" id="A0A8J5WW27"/>
<proteinExistence type="predicted"/>
<evidence type="ECO:0000256" key="1">
    <source>
        <dbReference type="SAM" id="MobiDB-lite"/>
    </source>
</evidence>
<dbReference type="EMBL" id="JAAALK010000080">
    <property type="protein sequence ID" value="KAG8095362.1"/>
    <property type="molecule type" value="Genomic_DNA"/>
</dbReference>
<comment type="caution">
    <text evidence="2">The sequence shown here is derived from an EMBL/GenBank/DDBJ whole genome shotgun (WGS) entry which is preliminary data.</text>
</comment>